<accession>A0A7Y0S5W5</accession>
<dbReference type="GO" id="GO:0006310">
    <property type="term" value="P:DNA recombination"/>
    <property type="evidence" value="ECO:0007669"/>
    <property type="project" value="InterPro"/>
</dbReference>
<dbReference type="AlphaFoldDB" id="A0A7Y0S5W5"/>
<dbReference type="SUPFAM" id="SSF46785">
    <property type="entry name" value="Winged helix' DNA-binding domain"/>
    <property type="match status" value="1"/>
</dbReference>
<keyword evidence="2" id="KW-0378">Hydrolase</keyword>
<dbReference type="EMBL" id="JABCLD010001643">
    <property type="protein sequence ID" value="NMU26947.1"/>
    <property type="molecule type" value="Genomic_DNA"/>
</dbReference>
<name>A0A7Y0S5W5_VIBPH</name>
<dbReference type="Proteomes" id="UP000555836">
    <property type="component" value="Unassembled WGS sequence"/>
</dbReference>
<dbReference type="Pfam" id="PF05491">
    <property type="entry name" value="WHD_RuvB"/>
    <property type="match status" value="1"/>
</dbReference>
<proteinExistence type="predicted"/>
<dbReference type="GO" id="GO:0003677">
    <property type="term" value="F:DNA binding"/>
    <property type="evidence" value="ECO:0007669"/>
    <property type="project" value="InterPro"/>
</dbReference>
<evidence type="ECO:0000313" key="3">
    <source>
        <dbReference type="Proteomes" id="UP000555836"/>
    </source>
</evidence>
<evidence type="ECO:0000313" key="2">
    <source>
        <dbReference type="EMBL" id="NMU26947.1"/>
    </source>
</evidence>
<feature type="non-terminal residue" evidence="2">
    <location>
        <position position="1"/>
    </location>
</feature>
<dbReference type="InterPro" id="IPR036388">
    <property type="entry name" value="WH-like_DNA-bd_sf"/>
</dbReference>
<keyword evidence="2" id="KW-0347">Helicase</keyword>
<dbReference type="GO" id="GO:0006281">
    <property type="term" value="P:DNA repair"/>
    <property type="evidence" value="ECO:0007669"/>
    <property type="project" value="InterPro"/>
</dbReference>
<organism evidence="2 3">
    <name type="scientific">Vibrio parahaemolyticus</name>
    <dbReference type="NCBI Taxonomy" id="670"/>
    <lineage>
        <taxon>Bacteria</taxon>
        <taxon>Pseudomonadati</taxon>
        <taxon>Pseudomonadota</taxon>
        <taxon>Gammaproteobacteria</taxon>
        <taxon>Vibrionales</taxon>
        <taxon>Vibrionaceae</taxon>
        <taxon>Vibrio</taxon>
    </lineage>
</organism>
<feature type="domain" description="RuvB winged helix C-terminal" evidence="1">
    <location>
        <begin position="1"/>
        <end position="28"/>
    </location>
</feature>
<dbReference type="InterPro" id="IPR036390">
    <property type="entry name" value="WH_DNA-bd_sf"/>
</dbReference>
<protein>
    <submittedName>
        <fullName evidence="2">Holliday junction branch migration DNA helicase RuvB</fullName>
    </submittedName>
</protein>
<gene>
    <name evidence="2" type="ORF">HKB21_15120</name>
</gene>
<sequence length="42" mass="4749">IEPYLLQIGFLNRTPRGRVATRLAYEHLGIKFSAATTPTVFE</sequence>
<evidence type="ECO:0000259" key="1">
    <source>
        <dbReference type="Pfam" id="PF05491"/>
    </source>
</evidence>
<keyword evidence="2" id="KW-0547">Nucleotide-binding</keyword>
<keyword evidence="2" id="KW-0067">ATP-binding</keyword>
<dbReference type="GO" id="GO:0009378">
    <property type="term" value="F:four-way junction helicase activity"/>
    <property type="evidence" value="ECO:0007669"/>
    <property type="project" value="InterPro"/>
</dbReference>
<dbReference type="InterPro" id="IPR008823">
    <property type="entry name" value="RuvB_wg_C"/>
</dbReference>
<comment type="caution">
    <text evidence="2">The sequence shown here is derived from an EMBL/GenBank/DDBJ whole genome shotgun (WGS) entry which is preliminary data.</text>
</comment>
<reference evidence="2 3" key="1">
    <citation type="submission" date="2020-04" db="EMBL/GenBank/DDBJ databases">
        <title>Whole-genome sequencing of Vibrio spp. from China reveals different genetic environments of blaCTX-M-14 among diverse lineages.</title>
        <authorList>
            <person name="Zheng Z."/>
            <person name="Ye L."/>
            <person name="Chen S."/>
        </authorList>
    </citation>
    <scope>NUCLEOTIDE SEQUENCE [LARGE SCALE GENOMIC DNA]</scope>
    <source>
        <strain evidence="2 3">Vb0574</strain>
    </source>
</reference>
<dbReference type="Gene3D" id="1.10.10.10">
    <property type="entry name" value="Winged helix-like DNA-binding domain superfamily/Winged helix DNA-binding domain"/>
    <property type="match status" value="1"/>
</dbReference>